<accession>X0VXG6</accession>
<dbReference type="AlphaFoldDB" id="X0VXG6"/>
<comment type="caution">
    <text evidence="1">The sequence shown here is derived from an EMBL/GenBank/DDBJ whole genome shotgun (WGS) entry which is preliminary data.</text>
</comment>
<name>X0VXG6_9ZZZZ</name>
<sequence>MTRFMSLKELPKTLFLFLALFLISSGTIFGYDLESADKQGQE</sequence>
<protein>
    <submittedName>
        <fullName evidence="1">Uncharacterized protein</fullName>
    </submittedName>
</protein>
<gene>
    <name evidence="1" type="ORF">S01H1_53307</name>
</gene>
<evidence type="ECO:0000313" key="1">
    <source>
        <dbReference type="EMBL" id="GAG23139.1"/>
    </source>
</evidence>
<dbReference type="EMBL" id="BARS01034517">
    <property type="protein sequence ID" value="GAG23139.1"/>
    <property type="molecule type" value="Genomic_DNA"/>
</dbReference>
<organism evidence="1">
    <name type="scientific">marine sediment metagenome</name>
    <dbReference type="NCBI Taxonomy" id="412755"/>
    <lineage>
        <taxon>unclassified sequences</taxon>
        <taxon>metagenomes</taxon>
        <taxon>ecological metagenomes</taxon>
    </lineage>
</organism>
<reference evidence="1" key="1">
    <citation type="journal article" date="2014" name="Front. Microbiol.">
        <title>High frequency of phylogenetically diverse reductive dehalogenase-homologous genes in deep subseafloor sedimentary metagenomes.</title>
        <authorList>
            <person name="Kawai M."/>
            <person name="Futagami T."/>
            <person name="Toyoda A."/>
            <person name="Takaki Y."/>
            <person name="Nishi S."/>
            <person name="Hori S."/>
            <person name="Arai W."/>
            <person name="Tsubouchi T."/>
            <person name="Morono Y."/>
            <person name="Uchiyama I."/>
            <person name="Ito T."/>
            <person name="Fujiyama A."/>
            <person name="Inagaki F."/>
            <person name="Takami H."/>
        </authorList>
    </citation>
    <scope>NUCLEOTIDE SEQUENCE</scope>
    <source>
        <strain evidence="1">Expedition CK06-06</strain>
    </source>
</reference>
<feature type="non-terminal residue" evidence="1">
    <location>
        <position position="42"/>
    </location>
</feature>
<proteinExistence type="predicted"/>